<accession>A0A844GSH3</accession>
<keyword evidence="2" id="KW-0813">Transport</keyword>
<evidence type="ECO:0000256" key="4">
    <source>
        <dbReference type="SAM" id="MobiDB-lite"/>
    </source>
</evidence>
<dbReference type="Pfam" id="PF01297">
    <property type="entry name" value="ZnuA"/>
    <property type="match status" value="1"/>
</dbReference>
<protein>
    <submittedName>
        <fullName evidence="6">Cation ABC transporter substrate-binding protein</fullName>
    </submittedName>
</protein>
<evidence type="ECO:0000313" key="7">
    <source>
        <dbReference type="Proteomes" id="UP000437131"/>
    </source>
</evidence>
<feature type="chain" id="PRO_5032399029" evidence="5">
    <location>
        <begin position="23"/>
        <end position="340"/>
    </location>
</feature>
<evidence type="ECO:0000256" key="1">
    <source>
        <dbReference type="ARBA" id="ARBA00011028"/>
    </source>
</evidence>
<feature type="region of interest" description="Disordered" evidence="4">
    <location>
        <begin position="138"/>
        <end position="161"/>
    </location>
</feature>
<dbReference type="Proteomes" id="UP000437131">
    <property type="component" value="Unassembled WGS sequence"/>
</dbReference>
<evidence type="ECO:0000256" key="5">
    <source>
        <dbReference type="SAM" id="SignalP"/>
    </source>
</evidence>
<dbReference type="GO" id="GO:0046872">
    <property type="term" value="F:metal ion binding"/>
    <property type="evidence" value="ECO:0007669"/>
    <property type="project" value="InterPro"/>
</dbReference>
<feature type="compositionally biased region" description="Basic and acidic residues" evidence="4">
    <location>
        <begin position="141"/>
        <end position="161"/>
    </location>
</feature>
<evidence type="ECO:0000313" key="6">
    <source>
        <dbReference type="EMBL" id="MTF38503.1"/>
    </source>
</evidence>
<dbReference type="PANTHER" id="PTHR42953:SF3">
    <property type="entry name" value="HIGH-AFFINITY ZINC UPTAKE SYSTEM PROTEIN ZNUA"/>
    <property type="match status" value="1"/>
</dbReference>
<dbReference type="InterPro" id="IPR006127">
    <property type="entry name" value="ZnuA-like"/>
</dbReference>
<organism evidence="6 7">
    <name type="scientific">Cyanobacterium aponinum 0216</name>
    <dbReference type="NCBI Taxonomy" id="2676140"/>
    <lineage>
        <taxon>Bacteria</taxon>
        <taxon>Bacillati</taxon>
        <taxon>Cyanobacteriota</taxon>
        <taxon>Cyanophyceae</taxon>
        <taxon>Oscillatoriophycideae</taxon>
        <taxon>Chroococcales</taxon>
        <taxon>Geminocystaceae</taxon>
        <taxon>Cyanobacterium</taxon>
    </lineage>
</organism>
<dbReference type="InterPro" id="IPR050492">
    <property type="entry name" value="Bact_metal-bind_prot9"/>
</dbReference>
<name>A0A844GSH3_9CHRO</name>
<dbReference type="GO" id="GO:0030001">
    <property type="term" value="P:metal ion transport"/>
    <property type="evidence" value="ECO:0007669"/>
    <property type="project" value="InterPro"/>
</dbReference>
<comment type="similarity">
    <text evidence="1">Belongs to the bacterial solute-binding protein 9 family.</text>
</comment>
<keyword evidence="3 5" id="KW-0732">Signal</keyword>
<gene>
    <name evidence="6" type="ORF">GGC33_06155</name>
</gene>
<feature type="signal peptide" evidence="5">
    <location>
        <begin position="1"/>
        <end position="22"/>
    </location>
</feature>
<evidence type="ECO:0000256" key="3">
    <source>
        <dbReference type="ARBA" id="ARBA00022729"/>
    </source>
</evidence>
<dbReference type="PANTHER" id="PTHR42953">
    <property type="entry name" value="HIGH-AFFINITY ZINC UPTAKE SYSTEM PROTEIN ZNUA-RELATED"/>
    <property type="match status" value="1"/>
</dbReference>
<comment type="caution">
    <text evidence="6">The sequence shown here is derived from an EMBL/GenBank/DDBJ whole genome shotgun (WGS) entry which is preliminary data.</text>
</comment>
<dbReference type="RefSeq" id="WP_155083379.1">
    <property type="nucleotide sequence ID" value="NZ_WMIA01000005.1"/>
</dbReference>
<proteinExistence type="inferred from homology"/>
<dbReference type="AlphaFoldDB" id="A0A844GSH3"/>
<dbReference type="Gene3D" id="3.40.50.1980">
    <property type="entry name" value="Nitrogenase molybdenum iron protein domain"/>
    <property type="match status" value="2"/>
</dbReference>
<dbReference type="EMBL" id="WMIA01000005">
    <property type="protein sequence ID" value="MTF38503.1"/>
    <property type="molecule type" value="Genomic_DNA"/>
</dbReference>
<evidence type="ECO:0000256" key="2">
    <source>
        <dbReference type="ARBA" id="ARBA00022448"/>
    </source>
</evidence>
<reference evidence="6 7" key="1">
    <citation type="submission" date="2019-11" db="EMBL/GenBank/DDBJ databases">
        <title>Isolation of a new High Light Tolerant Cyanobacteria.</title>
        <authorList>
            <person name="Dobson Z."/>
            <person name="Vaughn N."/>
            <person name="Vaughn M."/>
            <person name="Fromme P."/>
            <person name="Mazor Y."/>
        </authorList>
    </citation>
    <scope>NUCLEOTIDE SEQUENCE [LARGE SCALE GENOMIC DNA]</scope>
    <source>
        <strain evidence="6 7">0216</strain>
    </source>
</reference>
<dbReference type="SUPFAM" id="SSF53807">
    <property type="entry name" value="Helical backbone' metal receptor"/>
    <property type="match status" value="1"/>
</dbReference>
<sequence>MKRISYPILKLFLILTIFNLVACNQEKISTSTQENTTEINQNQTENRQEKLNITVTIPPQKYFVEKIGGELVNVNVMIGPGLEPHTYEPQPQQLTSLAESSAYVAIGVPFEEVWLNKITTANPQIVMINSGEGINKIPLIGHDHDHSHENDNHNHEDEHNEDIEHNESNYTSETSSPDPHIWLSPKLAKIQAENIYQGLVKINPENQQIYQENLTKFLTEIDNIDQQIKEKLAPINNRKFFIYHPAWGYFAQEYNLQQIPLEFEGQEVTSQELSNLIKQAKAEKINTVFAQPQFNNKTMEIFAKEIGAEIVLLDDLAQNWSENMLSTADKLAKAMTNNNN</sequence>